<protein>
    <submittedName>
        <fullName evidence="1">Unnamed protein product</fullName>
    </submittedName>
</protein>
<gene>
    <name evidence="1" type="ORF">Amon02_000029600</name>
</gene>
<sequence>MKSENCFQFDSKATKTSNKKNNIGNIQEIEDSELFKSKTGCYSKLALPNGCFVRNCKGMNPYNYNFDNTHFNRLVQPTRHIKGLEIDTIQAFIDQCLEIGQRREQTPWGGKALSDLIWNWINQQQRCQIDDTIDAIGKSESKHNKLWASNIDGCILYRLNYLTYFPNIGIGTTLTKQLWTE</sequence>
<dbReference type="EMBL" id="BSXS01000082">
    <property type="protein sequence ID" value="GME70704.1"/>
    <property type="molecule type" value="Genomic_DNA"/>
</dbReference>
<dbReference type="Proteomes" id="UP001165064">
    <property type="component" value="Unassembled WGS sequence"/>
</dbReference>
<evidence type="ECO:0000313" key="2">
    <source>
        <dbReference type="Proteomes" id="UP001165064"/>
    </source>
</evidence>
<reference evidence="1" key="1">
    <citation type="submission" date="2023-04" db="EMBL/GenBank/DDBJ databases">
        <title>Ambrosiozyma monospora NBRC 10751.</title>
        <authorList>
            <person name="Ichikawa N."/>
            <person name="Sato H."/>
            <person name="Tonouchi N."/>
        </authorList>
    </citation>
    <scope>NUCLEOTIDE SEQUENCE</scope>
    <source>
        <strain evidence="1">NBRC 10751</strain>
    </source>
</reference>
<evidence type="ECO:0000313" key="1">
    <source>
        <dbReference type="EMBL" id="GME70704.1"/>
    </source>
</evidence>
<organism evidence="1 2">
    <name type="scientific">Ambrosiozyma monospora</name>
    <name type="common">Yeast</name>
    <name type="synonym">Endomycopsis monosporus</name>
    <dbReference type="NCBI Taxonomy" id="43982"/>
    <lineage>
        <taxon>Eukaryota</taxon>
        <taxon>Fungi</taxon>
        <taxon>Dikarya</taxon>
        <taxon>Ascomycota</taxon>
        <taxon>Saccharomycotina</taxon>
        <taxon>Pichiomycetes</taxon>
        <taxon>Pichiales</taxon>
        <taxon>Pichiaceae</taxon>
        <taxon>Ambrosiozyma</taxon>
    </lineage>
</organism>
<name>A0ACB5SRH4_AMBMO</name>
<proteinExistence type="predicted"/>
<comment type="caution">
    <text evidence="1">The sequence shown here is derived from an EMBL/GenBank/DDBJ whole genome shotgun (WGS) entry which is preliminary data.</text>
</comment>
<keyword evidence="2" id="KW-1185">Reference proteome</keyword>
<accession>A0ACB5SRH4</accession>